<evidence type="ECO:0000313" key="3">
    <source>
        <dbReference type="Proteomes" id="UP000198341"/>
    </source>
</evidence>
<feature type="region of interest" description="Disordered" evidence="1">
    <location>
        <begin position="69"/>
        <end position="92"/>
    </location>
</feature>
<accession>K8ERM2</accession>
<dbReference type="RefSeq" id="XP_007514820.1">
    <property type="nucleotide sequence ID" value="XM_007514758.1"/>
</dbReference>
<dbReference type="GeneID" id="19017714"/>
<feature type="compositionally biased region" description="Basic and acidic residues" evidence="1">
    <location>
        <begin position="69"/>
        <end position="82"/>
    </location>
</feature>
<name>K8ERM2_9CHLO</name>
<evidence type="ECO:0000256" key="1">
    <source>
        <dbReference type="SAM" id="MobiDB-lite"/>
    </source>
</evidence>
<dbReference type="AlphaFoldDB" id="K8ERM2"/>
<keyword evidence="3" id="KW-1185">Reference proteome</keyword>
<dbReference type="EMBL" id="FO082277">
    <property type="protein sequence ID" value="CCO15060.1"/>
    <property type="molecule type" value="Genomic_DNA"/>
</dbReference>
<dbReference type="Proteomes" id="UP000198341">
    <property type="component" value="Chromosome 2"/>
</dbReference>
<evidence type="ECO:0000313" key="2">
    <source>
        <dbReference type="EMBL" id="CCO15060.1"/>
    </source>
</evidence>
<dbReference type="KEGG" id="bpg:Bathy02g05990"/>
<protein>
    <submittedName>
        <fullName evidence="2">Uncharacterized protein</fullName>
    </submittedName>
</protein>
<organism evidence="2 3">
    <name type="scientific">Bathycoccus prasinos</name>
    <dbReference type="NCBI Taxonomy" id="41875"/>
    <lineage>
        <taxon>Eukaryota</taxon>
        <taxon>Viridiplantae</taxon>
        <taxon>Chlorophyta</taxon>
        <taxon>Mamiellophyceae</taxon>
        <taxon>Mamiellales</taxon>
        <taxon>Bathycoccaceae</taxon>
        <taxon>Bathycoccus</taxon>
    </lineage>
</organism>
<reference evidence="2 3" key="1">
    <citation type="submission" date="2011-10" db="EMBL/GenBank/DDBJ databases">
        <authorList>
            <person name="Genoscope - CEA"/>
        </authorList>
    </citation>
    <scope>NUCLEOTIDE SEQUENCE [LARGE SCALE GENOMIC DNA]</scope>
    <source>
        <strain evidence="2 3">RCC 1105</strain>
    </source>
</reference>
<gene>
    <name evidence="2" type="ORF">Bathy02g05990</name>
</gene>
<feature type="compositionally biased region" description="Acidic residues" evidence="1">
    <location>
        <begin position="83"/>
        <end position="92"/>
    </location>
</feature>
<sequence>MNPAKDLPSTETTVDVRKKFYEGLLLQELKTHMNTQREYKNDLIDNWSGDAEADWFAALKEDEVRARKKWEEQKKAKKKEQTQQEDEGDDDE</sequence>
<proteinExistence type="predicted"/>